<protein>
    <recommendedName>
        <fullName evidence="5">ABC transporter permease</fullName>
    </recommendedName>
</protein>
<feature type="transmembrane region" description="Helical" evidence="2">
    <location>
        <begin position="416"/>
        <end position="438"/>
    </location>
</feature>
<keyword evidence="2" id="KW-1133">Transmembrane helix</keyword>
<feature type="transmembrane region" description="Helical" evidence="2">
    <location>
        <begin position="357"/>
        <end position="378"/>
    </location>
</feature>
<accession>A0ABT2CGA9</accession>
<feature type="transmembrane region" description="Helical" evidence="2">
    <location>
        <begin position="186"/>
        <end position="204"/>
    </location>
</feature>
<keyword evidence="2" id="KW-0472">Membrane</keyword>
<feature type="transmembrane region" description="Helical" evidence="2">
    <location>
        <begin position="117"/>
        <end position="145"/>
    </location>
</feature>
<evidence type="ECO:0000313" key="4">
    <source>
        <dbReference type="Proteomes" id="UP001431313"/>
    </source>
</evidence>
<evidence type="ECO:0000313" key="3">
    <source>
        <dbReference type="EMBL" id="MCS0636448.1"/>
    </source>
</evidence>
<feature type="compositionally biased region" description="Basic and acidic residues" evidence="1">
    <location>
        <begin position="472"/>
        <end position="497"/>
    </location>
</feature>
<keyword evidence="2" id="KW-0812">Transmembrane</keyword>
<proteinExistence type="predicted"/>
<dbReference type="Proteomes" id="UP001431313">
    <property type="component" value="Unassembled WGS sequence"/>
</dbReference>
<dbReference type="RefSeq" id="WP_258787565.1">
    <property type="nucleotide sequence ID" value="NZ_JANUGQ010000008.1"/>
</dbReference>
<evidence type="ECO:0000256" key="1">
    <source>
        <dbReference type="SAM" id="MobiDB-lite"/>
    </source>
</evidence>
<name>A0ABT2CGA9_9ACTN</name>
<sequence length="508" mass="54538">MSMRLRHSATLAGMLLVFFRRRVLRAGVLRSAPVRVFTVVAAALLLAAMCAAAYLFLKPLAGDMAVWRLLFDTSTVSLVLWVQIAFLLVKVLFINAEGMLRLSYQLPVTNRERSAAFLLYEGAMTGVVAGMGLVALAVSALLLLGPSAVPYLTASVVLPVALTHLALSVLYQLLARVWGLLGLRRMSNVLSVLALFALLAVYSTRMTTMIQELSRAYLDKRSQRLWVTSVSWAWQRYGALPVLAGALLLVAALLALTLALSPNQHVRQSRYLSLRPAGWTGRALGPYDWCLLRSSQTAAGAAMAVALFVYLLLKPAANPMWSFAVLSLGGLYQFTATQPLRLLPGARVSAWRVYGRLVRAQLVLLAVFAVPGLGVVFTLDPELFAQSGPAVLGCAGGAVMTTCISIVFPAEKDNPFSVFLGLSVVGVVLALIAIGLGMLSLPPWAMTGSLAVATGLFVVHAVQGIRTNESRRRNVEGTVGREVRRRGRPADPGDRGGDAAVSHVLHGR</sequence>
<feature type="transmembrane region" description="Helical" evidence="2">
    <location>
        <begin position="390"/>
        <end position="409"/>
    </location>
</feature>
<feature type="transmembrane region" description="Helical" evidence="2">
    <location>
        <begin position="319"/>
        <end position="336"/>
    </location>
</feature>
<feature type="transmembrane region" description="Helical" evidence="2">
    <location>
        <begin position="76"/>
        <end position="96"/>
    </location>
</feature>
<evidence type="ECO:0008006" key="5">
    <source>
        <dbReference type="Google" id="ProtNLM"/>
    </source>
</evidence>
<gene>
    <name evidence="3" type="ORF">NX801_12400</name>
</gene>
<reference evidence="3" key="1">
    <citation type="submission" date="2022-08" db="EMBL/GenBank/DDBJ databases">
        <authorList>
            <person name="Somphong A."/>
            <person name="Phongsopitanun W."/>
        </authorList>
    </citation>
    <scope>NUCLEOTIDE SEQUENCE</scope>
    <source>
        <strain evidence="3">LP05-1</strain>
    </source>
</reference>
<feature type="transmembrane region" description="Helical" evidence="2">
    <location>
        <begin position="151"/>
        <end position="174"/>
    </location>
</feature>
<evidence type="ECO:0000256" key="2">
    <source>
        <dbReference type="SAM" id="Phobius"/>
    </source>
</evidence>
<feature type="transmembrane region" description="Helical" evidence="2">
    <location>
        <begin position="239"/>
        <end position="260"/>
    </location>
</feature>
<feature type="region of interest" description="Disordered" evidence="1">
    <location>
        <begin position="472"/>
        <end position="501"/>
    </location>
</feature>
<dbReference type="EMBL" id="JANUGQ010000008">
    <property type="protein sequence ID" value="MCS0636448.1"/>
    <property type="molecule type" value="Genomic_DNA"/>
</dbReference>
<feature type="transmembrane region" description="Helical" evidence="2">
    <location>
        <begin position="297"/>
        <end position="313"/>
    </location>
</feature>
<feature type="transmembrane region" description="Helical" evidence="2">
    <location>
        <begin position="444"/>
        <end position="462"/>
    </location>
</feature>
<comment type="caution">
    <text evidence="3">The sequence shown here is derived from an EMBL/GenBank/DDBJ whole genome shotgun (WGS) entry which is preliminary data.</text>
</comment>
<keyword evidence="4" id="KW-1185">Reference proteome</keyword>
<organism evidence="3 4">
    <name type="scientific">Streptomyces pyxinae</name>
    <dbReference type="NCBI Taxonomy" id="2970734"/>
    <lineage>
        <taxon>Bacteria</taxon>
        <taxon>Bacillati</taxon>
        <taxon>Actinomycetota</taxon>
        <taxon>Actinomycetes</taxon>
        <taxon>Kitasatosporales</taxon>
        <taxon>Streptomycetaceae</taxon>
        <taxon>Streptomyces</taxon>
    </lineage>
</organism>